<evidence type="ECO:0000256" key="2">
    <source>
        <dbReference type="ARBA" id="ARBA00022723"/>
    </source>
</evidence>
<dbReference type="RefSeq" id="XP_018279872.1">
    <property type="nucleotide sequence ID" value="XM_018422780.1"/>
</dbReference>
<dbReference type="Gene3D" id="3.90.1590.10">
    <property type="entry name" value="glutathione-dependent formaldehyde- activating enzyme (gfa)"/>
    <property type="match status" value="1"/>
</dbReference>
<evidence type="ECO:0000259" key="5">
    <source>
        <dbReference type="PROSITE" id="PS51891"/>
    </source>
</evidence>
<feature type="domain" description="CENP-V/GFA" evidence="5">
    <location>
        <begin position="1"/>
        <end position="118"/>
    </location>
</feature>
<dbReference type="GO" id="GO:0046872">
    <property type="term" value="F:metal ion binding"/>
    <property type="evidence" value="ECO:0007669"/>
    <property type="project" value="UniProtKB-KW"/>
</dbReference>
<sequence>MQGSCLCGGVTVRIPSQPGLELCHCTHCRRQCGTGTFFSVAPSDLLVTGEVAEYAGTSDAGNELKWYWCPVCGGKVYQTSSGFKDVSVHAGLFPAGTIPRPNREIWLRSAEKWYKPYPGADAHEKG</sequence>
<keyword evidence="4" id="KW-0456">Lyase</keyword>
<dbReference type="PROSITE" id="PS51891">
    <property type="entry name" value="CENP_V_GFA"/>
    <property type="match status" value="1"/>
</dbReference>
<dbReference type="Proteomes" id="UP000053611">
    <property type="component" value="Unassembled WGS sequence"/>
</dbReference>
<comment type="similarity">
    <text evidence="1">Belongs to the Gfa family.</text>
</comment>
<dbReference type="SUPFAM" id="SSF51316">
    <property type="entry name" value="Mss4-like"/>
    <property type="match status" value="1"/>
</dbReference>
<dbReference type="EMBL" id="KQ087195">
    <property type="protein sequence ID" value="KLT43381.1"/>
    <property type="molecule type" value="Genomic_DNA"/>
</dbReference>
<evidence type="ECO:0000313" key="6">
    <source>
        <dbReference type="EMBL" id="KLT43381.1"/>
    </source>
</evidence>
<dbReference type="GO" id="GO:0016846">
    <property type="term" value="F:carbon-sulfur lyase activity"/>
    <property type="evidence" value="ECO:0007669"/>
    <property type="project" value="InterPro"/>
</dbReference>
<evidence type="ECO:0000313" key="7">
    <source>
        <dbReference type="Proteomes" id="UP000053611"/>
    </source>
</evidence>
<dbReference type="InterPro" id="IPR011057">
    <property type="entry name" value="Mss4-like_sf"/>
</dbReference>
<dbReference type="Pfam" id="PF04828">
    <property type="entry name" value="GFA"/>
    <property type="match status" value="1"/>
</dbReference>
<dbReference type="PANTHER" id="PTHR33337">
    <property type="entry name" value="GFA DOMAIN-CONTAINING PROTEIN"/>
    <property type="match status" value="1"/>
</dbReference>
<evidence type="ECO:0000256" key="3">
    <source>
        <dbReference type="ARBA" id="ARBA00022833"/>
    </source>
</evidence>
<protein>
    <recommendedName>
        <fullName evidence="5">CENP-V/GFA domain-containing protein</fullName>
    </recommendedName>
</protein>
<evidence type="ECO:0000256" key="4">
    <source>
        <dbReference type="ARBA" id="ARBA00023239"/>
    </source>
</evidence>
<keyword evidence="2" id="KW-0479">Metal-binding</keyword>
<reference evidence="6 7" key="1">
    <citation type="submission" date="2015-03" db="EMBL/GenBank/DDBJ databases">
        <title>Genomics and transcriptomics of the oil-accumulating basidiomycete yeast T. oleaginosus allow insights into substrate utilization and the diverse evolutionary trajectories of mating systems in fungi.</title>
        <authorList>
            <consortium name="DOE Joint Genome Institute"/>
            <person name="Kourist R."/>
            <person name="Kracht O."/>
            <person name="Bracharz F."/>
            <person name="Lipzen A."/>
            <person name="Nolan M."/>
            <person name="Ohm R."/>
            <person name="Grigoriev I."/>
            <person name="Sun S."/>
            <person name="Heitman J."/>
            <person name="Bruck T."/>
            <person name="Nowrousian M."/>
        </authorList>
    </citation>
    <scope>NUCLEOTIDE SEQUENCE [LARGE SCALE GENOMIC DNA]</scope>
    <source>
        <strain evidence="6 7">IBC0246</strain>
    </source>
</reference>
<keyword evidence="7" id="KW-1185">Reference proteome</keyword>
<dbReference type="InterPro" id="IPR006913">
    <property type="entry name" value="CENP-V/GFA"/>
</dbReference>
<dbReference type="STRING" id="879819.A0A0J0XQH7"/>
<dbReference type="OrthoDB" id="9985472at2759"/>
<accession>A0A0J0XQH7</accession>
<name>A0A0J0XQH7_9TREE</name>
<keyword evidence="3" id="KW-0862">Zinc</keyword>
<proteinExistence type="inferred from homology"/>
<dbReference type="GeneID" id="28983383"/>
<dbReference type="AlphaFoldDB" id="A0A0J0XQH7"/>
<dbReference type="PANTHER" id="PTHR33337:SF3">
    <property type="entry name" value="CENP-V_GFA DOMAIN-CONTAINING PROTEIN"/>
    <property type="match status" value="1"/>
</dbReference>
<organism evidence="6 7">
    <name type="scientific">Cutaneotrichosporon oleaginosum</name>
    <dbReference type="NCBI Taxonomy" id="879819"/>
    <lineage>
        <taxon>Eukaryota</taxon>
        <taxon>Fungi</taxon>
        <taxon>Dikarya</taxon>
        <taxon>Basidiomycota</taxon>
        <taxon>Agaricomycotina</taxon>
        <taxon>Tremellomycetes</taxon>
        <taxon>Trichosporonales</taxon>
        <taxon>Trichosporonaceae</taxon>
        <taxon>Cutaneotrichosporon</taxon>
    </lineage>
</organism>
<gene>
    <name evidence="6" type="ORF">CC85DRAFT_284528</name>
</gene>
<evidence type="ECO:0000256" key="1">
    <source>
        <dbReference type="ARBA" id="ARBA00005495"/>
    </source>
</evidence>